<reference evidence="10 11" key="1">
    <citation type="submission" date="2019-10" db="EMBL/GenBank/DDBJ databases">
        <title>Glycomyces albidus sp. nov., a novel actinomycete isolated from rhizosphere soil of wheat (Triticum aestivum L.).</title>
        <authorList>
            <person name="Qian L."/>
        </authorList>
    </citation>
    <scope>NUCLEOTIDE SEQUENCE [LARGE SCALE GENOMIC DNA]</scope>
    <source>
        <strain evidence="10 11">NEAU-7082</strain>
    </source>
</reference>
<dbReference type="GO" id="GO:0045892">
    <property type="term" value="P:negative regulation of DNA-templated transcription"/>
    <property type="evidence" value="ECO:0007669"/>
    <property type="project" value="TreeGrafter"/>
</dbReference>
<dbReference type="GO" id="GO:0003677">
    <property type="term" value="F:DNA binding"/>
    <property type="evidence" value="ECO:0007669"/>
    <property type="project" value="UniProtKB-KW"/>
</dbReference>
<dbReference type="Gene3D" id="3.30.450.40">
    <property type="match status" value="1"/>
</dbReference>
<dbReference type="Proteomes" id="UP000477750">
    <property type="component" value="Unassembled WGS sequence"/>
</dbReference>
<evidence type="ECO:0000256" key="1">
    <source>
        <dbReference type="ARBA" id="ARBA00022798"/>
    </source>
</evidence>
<dbReference type="SUPFAM" id="SSF55781">
    <property type="entry name" value="GAF domain-like"/>
    <property type="match status" value="1"/>
</dbReference>
<organism evidence="10 11">
    <name type="scientific">Glycomyces albidus</name>
    <dbReference type="NCBI Taxonomy" id="2656774"/>
    <lineage>
        <taxon>Bacteria</taxon>
        <taxon>Bacillati</taxon>
        <taxon>Actinomycetota</taxon>
        <taxon>Actinomycetes</taxon>
        <taxon>Glycomycetales</taxon>
        <taxon>Glycomycetaceae</taxon>
        <taxon>Glycomyces</taxon>
    </lineage>
</organism>
<comment type="caution">
    <text evidence="10">The sequence shown here is derived from an EMBL/GenBank/DDBJ whole genome shotgun (WGS) entry which is preliminary data.</text>
</comment>
<evidence type="ECO:0000256" key="6">
    <source>
        <dbReference type="ARBA" id="ARBA00070406"/>
    </source>
</evidence>
<keyword evidence="1" id="KW-0319">Glycerol metabolism</keyword>
<keyword evidence="11" id="KW-1185">Reference proteome</keyword>
<dbReference type="InterPro" id="IPR050707">
    <property type="entry name" value="HTH_MetabolicPath_Reg"/>
</dbReference>
<dbReference type="GO" id="GO:0003700">
    <property type="term" value="F:DNA-binding transcription factor activity"/>
    <property type="evidence" value="ECO:0007669"/>
    <property type="project" value="TreeGrafter"/>
</dbReference>
<dbReference type="Pfam" id="PF01614">
    <property type="entry name" value="IclR_C"/>
    <property type="match status" value="1"/>
</dbReference>
<dbReference type="PROSITE" id="PS51078">
    <property type="entry name" value="ICLR_ED"/>
    <property type="match status" value="1"/>
</dbReference>
<evidence type="ECO:0000256" key="4">
    <source>
        <dbReference type="ARBA" id="ARBA00023163"/>
    </source>
</evidence>
<keyword evidence="2" id="KW-0805">Transcription regulation</keyword>
<dbReference type="SMART" id="SM00346">
    <property type="entry name" value="HTH_ICLR"/>
    <property type="match status" value="1"/>
</dbReference>
<gene>
    <name evidence="10" type="ORF">GFD30_05890</name>
</gene>
<name>A0A6L5G628_9ACTN</name>
<evidence type="ECO:0000256" key="3">
    <source>
        <dbReference type="ARBA" id="ARBA00023125"/>
    </source>
</evidence>
<dbReference type="AlphaFoldDB" id="A0A6L5G628"/>
<evidence type="ECO:0000259" key="9">
    <source>
        <dbReference type="PROSITE" id="PS51078"/>
    </source>
</evidence>
<feature type="domain" description="IclR-ED" evidence="9">
    <location>
        <begin position="97"/>
        <end position="286"/>
    </location>
</feature>
<evidence type="ECO:0000256" key="7">
    <source>
        <dbReference type="SAM" id="MobiDB-lite"/>
    </source>
</evidence>
<dbReference type="PANTHER" id="PTHR30136:SF24">
    <property type="entry name" value="HTH-TYPE TRANSCRIPTIONAL REPRESSOR ALLR"/>
    <property type="match status" value="1"/>
</dbReference>
<evidence type="ECO:0000256" key="2">
    <source>
        <dbReference type="ARBA" id="ARBA00023015"/>
    </source>
</evidence>
<comment type="function">
    <text evidence="5">May be an activator protein for the gylABX operon.</text>
</comment>
<dbReference type="FunFam" id="1.10.10.10:FF:000056">
    <property type="entry name" value="IclR family transcriptional regulator"/>
    <property type="match status" value="1"/>
</dbReference>
<dbReference type="Pfam" id="PF09339">
    <property type="entry name" value="HTH_IclR"/>
    <property type="match status" value="1"/>
</dbReference>
<evidence type="ECO:0000313" key="11">
    <source>
        <dbReference type="Proteomes" id="UP000477750"/>
    </source>
</evidence>
<evidence type="ECO:0000259" key="8">
    <source>
        <dbReference type="PROSITE" id="PS51077"/>
    </source>
</evidence>
<accession>A0A6L5G628</accession>
<dbReference type="InterPro" id="IPR014757">
    <property type="entry name" value="Tscrpt_reg_IclR_C"/>
</dbReference>
<dbReference type="GO" id="GO:0006071">
    <property type="term" value="P:glycerol metabolic process"/>
    <property type="evidence" value="ECO:0007669"/>
    <property type="project" value="UniProtKB-KW"/>
</dbReference>
<dbReference type="PANTHER" id="PTHR30136">
    <property type="entry name" value="HELIX-TURN-HELIX TRANSCRIPTIONAL REGULATOR, ICLR FAMILY"/>
    <property type="match status" value="1"/>
</dbReference>
<dbReference type="InterPro" id="IPR036390">
    <property type="entry name" value="WH_DNA-bd_sf"/>
</dbReference>
<keyword evidence="4" id="KW-0804">Transcription</keyword>
<keyword evidence="3" id="KW-0238">DNA-binding</keyword>
<dbReference type="PROSITE" id="PS51077">
    <property type="entry name" value="HTH_ICLR"/>
    <property type="match status" value="1"/>
</dbReference>
<feature type="compositionally biased region" description="Basic and acidic residues" evidence="7">
    <location>
        <begin position="1"/>
        <end position="23"/>
    </location>
</feature>
<feature type="domain" description="HTH iclR-type" evidence="8">
    <location>
        <begin position="42"/>
        <end position="103"/>
    </location>
</feature>
<protein>
    <recommendedName>
        <fullName evidence="6">Glycerol operon regulatory protein</fullName>
    </recommendedName>
</protein>
<dbReference type="InterPro" id="IPR029016">
    <property type="entry name" value="GAF-like_dom_sf"/>
</dbReference>
<feature type="region of interest" description="Disordered" evidence="7">
    <location>
        <begin position="1"/>
        <end position="38"/>
    </location>
</feature>
<proteinExistence type="predicted"/>
<dbReference type="Gene3D" id="1.10.10.10">
    <property type="entry name" value="Winged helix-like DNA-binding domain superfamily/Winged helix DNA-binding domain"/>
    <property type="match status" value="1"/>
</dbReference>
<dbReference type="InterPro" id="IPR036388">
    <property type="entry name" value="WH-like_DNA-bd_sf"/>
</dbReference>
<dbReference type="SUPFAM" id="SSF46785">
    <property type="entry name" value="Winged helix' DNA-binding domain"/>
    <property type="match status" value="1"/>
</dbReference>
<evidence type="ECO:0000256" key="5">
    <source>
        <dbReference type="ARBA" id="ARBA00058938"/>
    </source>
</evidence>
<sequence length="286" mass="31336">MVDRQRPGIPSERRPLEGAREGDSAGSSGPKAGGRAEPTKLIQSVQRALRIMELVGRHAGGVTAPRIAFECGLNRATAYNLLRTLVYEGYLRRDAEGRYSLGLEVSDRYSELTRAISGPKTCGDYMRRLSVETGYSTFVARFVEDRPAVTEVIEGTRSPHVEDLIVGFDDGAHATALGKALLATLQPGDRARFLRSAGMRRFTGRTLTEPDAFEYDLAVYGESGVYAELGQFKEDVACAGVVVRRDGSPAERVVFAVAMPLSDIRDRWEPMSLRLREAAAELQPLV</sequence>
<dbReference type="EMBL" id="WIAO01000005">
    <property type="protein sequence ID" value="MQM25109.1"/>
    <property type="molecule type" value="Genomic_DNA"/>
</dbReference>
<dbReference type="InterPro" id="IPR005471">
    <property type="entry name" value="Tscrpt_reg_IclR_N"/>
</dbReference>
<evidence type="ECO:0000313" key="10">
    <source>
        <dbReference type="EMBL" id="MQM25109.1"/>
    </source>
</evidence>